<dbReference type="AlphaFoldDB" id="A0A0D0A1R6"/>
<dbReference type="InParanoid" id="A0A0D0A1R6"/>
<reference evidence="2" key="2">
    <citation type="submission" date="2015-01" db="EMBL/GenBank/DDBJ databases">
        <title>Evolutionary Origins and Diversification of the Mycorrhizal Mutualists.</title>
        <authorList>
            <consortium name="DOE Joint Genome Institute"/>
            <consortium name="Mycorrhizal Genomics Consortium"/>
            <person name="Kohler A."/>
            <person name="Kuo A."/>
            <person name="Nagy L.G."/>
            <person name="Floudas D."/>
            <person name="Copeland A."/>
            <person name="Barry K.W."/>
            <person name="Cichocki N."/>
            <person name="Veneault-Fourrey C."/>
            <person name="LaButti K."/>
            <person name="Lindquist E.A."/>
            <person name="Lipzen A."/>
            <person name="Lundell T."/>
            <person name="Morin E."/>
            <person name="Murat C."/>
            <person name="Riley R."/>
            <person name="Ohm R."/>
            <person name="Sun H."/>
            <person name="Tunlid A."/>
            <person name="Henrissat B."/>
            <person name="Grigoriev I.V."/>
            <person name="Hibbett D.S."/>
            <person name="Martin F."/>
        </authorList>
    </citation>
    <scope>NUCLEOTIDE SEQUENCE [LARGE SCALE GENOMIC DNA]</scope>
    <source>
        <strain evidence="2">UH-Slu-Lm8-n1</strain>
    </source>
</reference>
<proteinExistence type="predicted"/>
<evidence type="ECO:0000313" key="2">
    <source>
        <dbReference type="Proteomes" id="UP000054485"/>
    </source>
</evidence>
<dbReference type="EMBL" id="KN836418">
    <property type="protein sequence ID" value="KIK32084.1"/>
    <property type="molecule type" value="Genomic_DNA"/>
</dbReference>
<organism evidence="1 2">
    <name type="scientific">Suillus luteus UH-Slu-Lm8-n1</name>
    <dbReference type="NCBI Taxonomy" id="930992"/>
    <lineage>
        <taxon>Eukaryota</taxon>
        <taxon>Fungi</taxon>
        <taxon>Dikarya</taxon>
        <taxon>Basidiomycota</taxon>
        <taxon>Agaricomycotina</taxon>
        <taxon>Agaricomycetes</taxon>
        <taxon>Agaricomycetidae</taxon>
        <taxon>Boletales</taxon>
        <taxon>Suillineae</taxon>
        <taxon>Suillaceae</taxon>
        <taxon>Suillus</taxon>
    </lineage>
</organism>
<keyword evidence="2" id="KW-1185">Reference proteome</keyword>
<accession>A0A0D0A1R6</accession>
<sequence length="137" mass="14981">MQRAGVEMLQRGRDGKDRCPGRTLLQAAHGLPSPVPRSNLAQHLRPSHPCNPSQLFPPLPISTQSSLLVMTSLAIFLLKQYSKTSQNTSQRMKTILLLVAGLGRSGNVPFTLIAERSRFVCSIVCTSVKNQSSGRSR</sequence>
<name>A0A0D0A1R6_9AGAM</name>
<dbReference type="Proteomes" id="UP000054485">
    <property type="component" value="Unassembled WGS sequence"/>
</dbReference>
<protein>
    <submittedName>
        <fullName evidence="1">Uncharacterized protein</fullName>
    </submittedName>
</protein>
<evidence type="ECO:0000313" key="1">
    <source>
        <dbReference type="EMBL" id="KIK32084.1"/>
    </source>
</evidence>
<dbReference type="HOGENOM" id="CLU_1866438_0_0_1"/>
<reference evidence="1 2" key="1">
    <citation type="submission" date="2014-04" db="EMBL/GenBank/DDBJ databases">
        <authorList>
            <consortium name="DOE Joint Genome Institute"/>
            <person name="Kuo A."/>
            <person name="Ruytinx J."/>
            <person name="Rineau F."/>
            <person name="Colpaert J."/>
            <person name="Kohler A."/>
            <person name="Nagy L.G."/>
            <person name="Floudas D."/>
            <person name="Copeland A."/>
            <person name="Barry K.W."/>
            <person name="Cichocki N."/>
            <person name="Veneault-Fourrey C."/>
            <person name="LaButti K."/>
            <person name="Lindquist E.A."/>
            <person name="Lipzen A."/>
            <person name="Lundell T."/>
            <person name="Morin E."/>
            <person name="Murat C."/>
            <person name="Sun H."/>
            <person name="Tunlid A."/>
            <person name="Henrissat B."/>
            <person name="Grigoriev I.V."/>
            <person name="Hibbett D.S."/>
            <person name="Martin F."/>
            <person name="Nordberg H.P."/>
            <person name="Cantor M.N."/>
            <person name="Hua S.X."/>
        </authorList>
    </citation>
    <scope>NUCLEOTIDE SEQUENCE [LARGE SCALE GENOMIC DNA]</scope>
    <source>
        <strain evidence="1 2">UH-Slu-Lm8-n1</strain>
    </source>
</reference>
<gene>
    <name evidence="1" type="ORF">CY34DRAFT_187826</name>
</gene>
<dbReference type="OrthoDB" id="10474941at2759"/>